<protein>
    <submittedName>
        <fullName evidence="1">Phosphoglycolate phosphatase</fullName>
        <ecNumber evidence="1">3.1.3.18</ecNumber>
    </submittedName>
</protein>
<dbReference type="NCBIfam" id="TIGR01549">
    <property type="entry name" value="HAD-SF-IA-v1"/>
    <property type="match status" value="1"/>
</dbReference>
<dbReference type="Proteomes" id="UP000730618">
    <property type="component" value="Unassembled WGS sequence"/>
</dbReference>
<keyword evidence="1" id="KW-0378">Hydrolase</keyword>
<dbReference type="CDD" id="cd02603">
    <property type="entry name" value="HAD_sEH-N_like"/>
    <property type="match status" value="1"/>
</dbReference>
<comment type="caution">
    <text evidence="1">The sequence shown here is derived from an EMBL/GenBank/DDBJ whole genome shotgun (WGS) entry which is preliminary data.</text>
</comment>
<dbReference type="RefSeq" id="WP_218101146.1">
    <property type="nucleotide sequence ID" value="NZ_CAJVCE010000015.1"/>
</dbReference>
<dbReference type="SFLD" id="SFLDG01129">
    <property type="entry name" value="C1.5:_HAD__Beta-PGM__Phosphata"/>
    <property type="match status" value="1"/>
</dbReference>
<dbReference type="NCBIfam" id="TIGR01509">
    <property type="entry name" value="HAD-SF-IA-v3"/>
    <property type="match status" value="1"/>
</dbReference>
<reference evidence="1 2" key="1">
    <citation type="submission" date="2021-06" db="EMBL/GenBank/DDBJ databases">
        <authorList>
            <person name="Criscuolo A."/>
        </authorList>
    </citation>
    <scope>NUCLEOTIDE SEQUENCE [LARGE SCALE GENOMIC DNA]</scope>
    <source>
        <strain evidence="2">CIP 111802</strain>
    </source>
</reference>
<sequence length="217" mass="24980">MQEDRSETLQHRLPRSVIRHIVFDLGGVFFIWPEPRYFEEWALRLGIASELFNRLLLHGPDIEAANVGMITAEQYYGRCAERLQVDESVVREIICHAFYSCNVDAKLVEYVGRLRKRYRVSALTNTWSFGRALIEQRGLAKLFDCIVTSAEEGIRKPDARIYDITLQRLDAAPAEVIFVDDTEENVRAAQAIGIHGVHFKGTDSFISEMEQRLERFS</sequence>
<name>A0ABM8VN99_9BACL</name>
<dbReference type="Pfam" id="PF00702">
    <property type="entry name" value="Hydrolase"/>
    <property type="match status" value="1"/>
</dbReference>
<keyword evidence="2" id="KW-1185">Reference proteome</keyword>
<dbReference type="EC" id="3.1.3.18" evidence="1"/>
<accession>A0ABM8VN99</accession>
<dbReference type="PANTHER" id="PTHR43611:SF3">
    <property type="entry name" value="FLAVIN MONONUCLEOTIDE HYDROLASE 1, CHLOROPLATIC"/>
    <property type="match status" value="1"/>
</dbReference>
<gene>
    <name evidence="1" type="primary">gph_7</name>
    <name evidence="1" type="ORF">PAECIP111802_04895</name>
</gene>
<proteinExistence type="predicted"/>
<evidence type="ECO:0000313" key="1">
    <source>
        <dbReference type="EMBL" id="CAG7651136.1"/>
    </source>
</evidence>
<dbReference type="SFLD" id="SFLDS00003">
    <property type="entry name" value="Haloacid_Dehalogenase"/>
    <property type="match status" value="1"/>
</dbReference>
<organism evidence="1 2">
    <name type="scientific">Paenibacillus allorhizosphaerae</name>
    <dbReference type="NCBI Taxonomy" id="2849866"/>
    <lineage>
        <taxon>Bacteria</taxon>
        <taxon>Bacillati</taxon>
        <taxon>Bacillota</taxon>
        <taxon>Bacilli</taxon>
        <taxon>Bacillales</taxon>
        <taxon>Paenibacillaceae</taxon>
        <taxon>Paenibacillus</taxon>
    </lineage>
</organism>
<dbReference type="EMBL" id="CAJVCE010000015">
    <property type="protein sequence ID" value="CAG7651136.1"/>
    <property type="molecule type" value="Genomic_DNA"/>
</dbReference>
<dbReference type="PANTHER" id="PTHR43611">
    <property type="entry name" value="ALPHA-D-GLUCOSE 1-PHOSPHATE PHOSPHATASE"/>
    <property type="match status" value="1"/>
</dbReference>
<evidence type="ECO:0000313" key="2">
    <source>
        <dbReference type="Proteomes" id="UP000730618"/>
    </source>
</evidence>
<dbReference type="GO" id="GO:0008967">
    <property type="term" value="F:phosphoglycolate phosphatase activity"/>
    <property type="evidence" value="ECO:0007669"/>
    <property type="project" value="UniProtKB-EC"/>
</dbReference>
<dbReference type="InterPro" id="IPR006439">
    <property type="entry name" value="HAD-SF_hydro_IA"/>
</dbReference>